<dbReference type="PANTHER" id="PTHR43638">
    <property type="entry name" value="OXIDOREDUCTASE, ALDO/KETO REDUCTASE FAMILY PROTEIN"/>
    <property type="match status" value="1"/>
</dbReference>
<evidence type="ECO:0000256" key="1">
    <source>
        <dbReference type="PIRSR" id="PIRSR000097-1"/>
    </source>
</evidence>
<dbReference type="EMBL" id="BJVR01000002">
    <property type="protein sequence ID" value="GEL49191.1"/>
    <property type="molecule type" value="Genomic_DNA"/>
</dbReference>
<dbReference type="PANTHER" id="PTHR43638:SF3">
    <property type="entry name" value="ALDEHYDE REDUCTASE"/>
    <property type="match status" value="1"/>
</dbReference>
<feature type="region of interest" description="Disordered" evidence="4">
    <location>
        <begin position="1"/>
        <end position="24"/>
    </location>
</feature>
<organism evidence="6 7">
    <name type="scientific">Acetobacter tropicalis</name>
    <dbReference type="NCBI Taxonomy" id="104102"/>
    <lineage>
        <taxon>Bacteria</taxon>
        <taxon>Pseudomonadati</taxon>
        <taxon>Pseudomonadota</taxon>
        <taxon>Alphaproteobacteria</taxon>
        <taxon>Acetobacterales</taxon>
        <taxon>Acetobacteraceae</taxon>
        <taxon>Acetobacter</taxon>
    </lineage>
</organism>
<feature type="domain" description="NADP-dependent oxidoreductase" evidence="5">
    <location>
        <begin position="40"/>
        <end position="295"/>
    </location>
</feature>
<dbReference type="InterPro" id="IPR036812">
    <property type="entry name" value="NAD(P)_OxRdtase_dom_sf"/>
</dbReference>
<accession>A0A511FIX4</accession>
<protein>
    <recommendedName>
        <fullName evidence="5">NADP-dependent oxidoreductase domain-containing protein</fullName>
    </recommendedName>
</protein>
<dbReference type="InterPro" id="IPR023210">
    <property type="entry name" value="NADP_OxRdtase_dom"/>
</dbReference>
<reference evidence="6 7" key="1">
    <citation type="submission" date="2019-07" db="EMBL/GenBank/DDBJ databases">
        <title>Whole genome shotgun sequence of Acetobacter tropicalis NBRC 16470.</title>
        <authorList>
            <person name="Hosoyama A."/>
            <person name="Uohara A."/>
            <person name="Ohji S."/>
            <person name="Ichikawa N."/>
        </authorList>
    </citation>
    <scope>NUCLEOTIDE SEQUENCE [LARGE SCALE GENOMIC DNA]</scope>
    <source>
        <strain evidence="6 7">NBRC 16470</strain>
    </source>
</reference>
<evidence type="ECO:0000259" key="5">
    <source>
        <dbReference type="Pfam" id="PF00248"/>
    </source>
</evidence>
<dbReference type="SUPFAM" id="SSF51430">
    <property type="entry name" value="NAD(P)-linked oxidoreductase"/>
    <property type="match status" value="1"/>
</dbReference>
<dbReference type="PRINTS" id="PR00069">
    <property type="entry name" value="ALDKETRDTASE"/>
</dbReference>
<proteinExistence type="predicted"/>
<dbReference type="PIRSF" id="PIRSF000097">
    <property type="entry name" value="AKR"/>
    <property type="match status" value="1"/>
</dbReference>
<dbReference type="Gene3D" id="3.20.20.100">
    <property type="entry name" value="NADP-dependent oxidoreductase domain"/>
    <property type="match status" value="1"/>
</dbReference>
<evidence type="ECO:0000313" key="6">
    <source>
        <dbReference type="EMBL" id="GEL49191.1"/>
    </source>
</evidence>
<evidence type="ECO:0000256" key="3">
    <source>
        <dbReference type="PIRSR" id="PIRSR000097-3"/>
    </source>
</evidence>
<name>A0A511FIX4_9PROT</name>
<dbReference type="InterPro" id="IPR020471">
    <property type="entry name" value="AKR"/>
</dbReference>
<evidence type="ECO:0000256" key="2">
    <source>
        <dbReference type="PIRSR" id="PIRSR000097-2"/>
    </source>
</evidence>
<dbReference type="AlphaFoldDB" id="A0A511FIX4"/>
<evidence type="ECO:0000313" key="7">
    <source>
        <dbReference type="Proteomes" id="UP000321800"/>
    </source>
</evidence>
<feature type="compositionally biased region" description="Basic and acidic residues" evidence="4">
    <location>
        <begin position="7"/>
        <end position="20"/>
    </location>
</feature>
<gene>
    <name evidence="6" type="ORF">ATR01nite_02660</name>
</gene>
<comment type="caution">
    <text evidence="6">The sequence shown here is derived from an EMBL/GenBank/DDBJ whole genome shotgun (WGS) entry which is preliminary data.</text>
</comment>
<dbReference type="CDD" id="cd19138">
    <property type="entry name" value="AKR_YeaE"/>
    <property type="match status" value="1"/>
</dbReference>
<feature type="site" description="Lowers pKa of active site Tyr" evidence="3">
    <location>
        <position position="104"/>
    </location>
</feature>
<dbReference type="GO" id="GO:0016491">
    <property type="term" value="F:oxidoreductase activity"/>
    <property type="evidence" value="ECO:0007669"/>
    <property type="project" value="InterPro"/>
</dbReference>
<dbReference type="Proteomes" id="UP000321800">
    <property type="component" value="Unassembled WGS sequence"/>
</dbReference>
<dbReference type="Pfam" id="PF00248">
    <property type="entry name" value="Aldo_ket_red"/>
    <property type="match status" value="1"/>
</dbReference>
<sequence>MVFDAVQESKSDLRGSREEGQQNTMQKTVTLVDGTVLPTLGMGTWNMGEGDAERRRAEMASLQYGVEAGLKLVDTAEMYGNGRSESLVGEAIYRERDKVFLVTKVLPSNASEDGVAKACRNSLRRLGTDWIDLYLLHWRGGVPLAETVQGFRKLKQEGLIRNWGVSNFDVEDILELENYVQPGECQVNQILYSLEHRGVEYDLLDADRYRNIVTMAYSPIGQGGALLQNKALKVVASRHKTSTGPATAAQIALAWVLRQRNMIAIPKAGSIDHLKQNIAAQEITLNDADLAELDRAFMPPEKKVSLEMI</sequence>
<feature type="binding site" evidence="2">
    <location>
        <position position="137"/>
    </location>
    <ligand>
        <name>substrate</name>
    </ligand>
</feature>
<evidence type="ECO:0000256" key="4">
    <source>
        <dbReference type="SAM" id="MobiDB-lite"/>
    </source>
</evidence>
<feature type="active site" description="Proton donor" evidence="1">
    <location>
        <position position="79"/>
    </location>
</feature>